<accession>M6KBM6</accession>
<dbReference type="Gene3D" id="1.25.40.10">
    <property type="entry name" value="Tetratricopeptide repeat domain"/>
    <property type="match status" value="1"/>
</dbReference>
<proteinExistence type="predicted"/>
<dbReference type="Pfam" id="PF07719">
    <property type="entry name" value="TPR_2"/>
    <property type="match status" value="1"/>
</dbReference>
<evidence type="ECO:0000313" key="5">
    <source>
        <dbReference type="Proteomes" id="UP000012137"/>
    </source>
</evidence>
<evidence type="ECO:0000256" key="1">
    <source>
        <dbReference type="ARBA" id="ARBA00022737"/>
    </source>
</evidence>
<comment type="caution">
    <text evidence="4">The sequence shown here is derived from an EMBL/GenBank/DDBJ whole genome shotgun (WGS) entry which is preliminary data.</text>
</comment>
<dbReference type="AlphaFoldDB" id="M6KBM6"/>
<gene>
    <name evidence="4" type="ORF">LEP1GSC083_0934</name>
</gene>
<protein>
    <submittedName>
        <fullName evidence="4">Tetratricopeptide repeat protein</fullName>
    </submittedName>
</protein>
<dbReference type="Proteomes" id="UP000012137">
    <property type="component" value="Unassembled WGS sequence"/>
</dbReference>
<dbReference type="PROSITE" id="PS50005">
    <property type="entry name" value="TPR"/>
    <property type="match status" value="1"/>
</dbReference>
<dbReference type="InterPro" id="IPR013105">
    <property type="entry name" value="TPR_2"/>
</dbReference>
<evidence type="ECO:0000256" key="3">
    <source>
        <dbReference type="PROSITE-ProRule" id="PRU00339"/>
    </source>
</evidence>
<dbReference type="SUPFAM" id="SSF48452">
    <property type="entry name" value="TPR-like"/>
    <property type="match status" value="1"/>
</dbReference>
<evidence type="ECO:0000256" key="2">
    <source>
        <dbReference type="ARBA" id="ARBA00022803"/>
    </source>
</evidence>
<dbReference type="InterPro" id="IPR019734">
    <property type="entry name" value="TPR_rpt"/>
</dbReference>
<evidence type="ECO:0000313" key="4">
    <source>
        <dbReference type="EMBL" id="EMN31559.1"/>
    </source>
</evidence>
<organism evidence="4 5">
    <name type="scientific">Leptospira interrogans serovar Pyrogenes str. L0374</name>
    <dbReference type="NCBI Taxonomy" id="1049928"/>
    <lineage>
        <taxon>Bacteria</taxon>
        <taxon>Pseudomonadati</taxon>
        <taxon>Spirochaetota</taxon>
        <taxon>Spirochaetia</taxon>
        <taxon>Leptospirales</taxon>
        <taxon>Leptospiraceae</taxon>
        <taxon>Leptospira</taxon>
    </lineage>
</organism>
<sequence length="194" mass="22168">MELISKLLTQIEEFILSAPLGEFSEQEIHEIRHKKIVDRLTQGWEYLKKKEYSKVEELLNSIFAAYEKDGEALFLDARLFWLKSGSAEEGMKRAEKNLLLASNGDRLGRGRLYNLIGCALDELGKWEEALLSFQKAEELSPQDSIYVANLAEIFWKLGNKTSAGRYAKKAKSMGNQSEIVETIFRETTKNSPKE</sequence>
<dbReference type="EMBL" id="AHMZ02000056">
    <property type="protein sequence ID" value="EMN31559.1"/>
    <property type="molecule type" value="Genomic_DNA"/>
</dbReference>
<dbReference type="SMART" id="SM00028">
    <property type="entry name" value="TPR"/>
    <property type="match status" value="2"/>
</dbReference>
<feature type="repeat" description="TPR" evidence="3">
    <location>
        <begin position="110"/>
        <end position="143"/>
    </location>
</feature>
<dbReference type="InterPro" id="IPR011990">
    <property type="entry name" value="TPR-like_helical_dom_sf"/>
</dbReference>
<reference evidence="4 5" key="1">
    <citation type="submission" date="2013-01" db="EMBL/GenBank/DDBJ databases">
        <authorList>
            <person name="Harkins D.M."/>
            <person name="Durkin A.S."/>
            <person name="Brinkac L.M."/>
            <person name="Haft D.H."/>
            <person name="Selengut J.D."/>
            <person name="Sanka R."/>
            <person name="DePew J."/>
            <person name="Purushe J."/>
            <person name="Peacock S.J."/>
            <person name="Thaipadungpanit J."/>
            <person name="Wuthiekanun V.W."/>
            <person name="Day N.P."/>
            <person name="Vinetz J.M."/>
            <person name="Sutton G.G."/>
            <person name="Nierman W.C."/>
            <person name="Fouts D.E."/>
        </authorList>
    </citation>
    <scope>NUCLEOTIDE SEQUENCE [LARGE SCALE GENOMIC DNA]</scope>
    <source>
        <strain evidence="4 5">L0374</strain>
    </source>
</reference>
<keyword evidence="2 3" id="KW-0802">TPR repeat</keyword>
<name>M6KBM6_LEPIR</name>
<keyword evidence="1" id="KW-0677">Repeat</keyword>